<evidence type="ECO:0000313" key="2">
    <source>
        <dbReference type="EMBL" id="CAG8959091.1"/>
    </source>
</evidence>
<dbReference type="OrthoDB" id="10547978at2759"/>
<sequence length="229" mass="25967">MKSIWSMKQKQQASASADAAAEPNASGPLNKEAAEDLRRSRDELKQNGEQSIRGGMVKSEPFDKLFGYITGWQEYIESWDGNSSQPTGTFVLKPWDNCPLSYTGKDKLQQENASILQPRYSLPESAITTKSERTSFWIISQLQKGCVVLLNLTTSQDEIPEEATETNRKPPRDDPKHLFRDPEYNIQSTGKPQKRMDEQHKESGKWEVKHSPTAAAVDGRDDYQYKPEI</sequence>
<feature type="compositionally biased region" description="Basic and acidic residues" evidence="1">
    <location>
        <begin position="32"/>
        <end position="46"/>
    </location>
</feature>
<reference evidence="2" key="1">
    <citation type="submission" date="2021-07" db="EMBL/GenBank/DDBJ databases">
        <authorList>
            <person name="Durling M."/>
        </authorList>
    </citation>
    <scope>NUCLEOTIDE SEQUENCE</scope>
</reference>
<keyword evidence="3" id="KW-1185">Reference proteome</keyword>
<feature type="compositionally biased region" description="Basic and acidic residues" evidence="1">
    <location>
        <begin position="194"/>
        <end position="210"/>
    </location>
</feature>
<accession>A0A9N9PTF8</accession>
<dbReference type="Proteomes" id="UP000696280">
    <property type="component" value="Unassembled WGS sequence"/>
</dbReference>
<comment type="caution">
    <text evidence="2">The sequence shown here is derived from an EMBL/GenBank/DDBJ whole genome shotgun (WGS) entry which is preliminary data.</text>
</comment>
<evidence type="ECO:0000313" key="3">
    <source>
        <dbReference type="Proteomes" id="UP000696280"/>
    </source>
</evidence>
<feature type="compositionally biased region" description="Basic and acidic residues" evidence="1">
    <location>
        <begin position="165"/>
        <end position="183"/>
    </location>
</feature>
<proteinExistence type="predicted"/>
<feature type="compositionally biased region" description="Basic and acidic residues" evidence="1">
    <location>
        <begin position="218"/>
        <end position="229"/>
    </location>
</feature>
<dbReference type="EMBL" id="CAJVRL010000088">
    <property type="protein sequence ID" value="CAG8959091.1"/>
    <property type="molecule type" value="Genomic_DNA"/>
</dbReference>
<evidence type="ECO:0000256" key="1">
    <source>
        <dbReference type="SAM" id="MobiDB-lite"/>
    </source>
</evidence>
<name>A0A9N9PTF8_9HELO</name>
<feature type="compositionally biased region" description="Low complexity" evidence="1">
    <location>
        <begin position="13"/>
        <end position="26"/>
    </location>
</feature>
<organism evidence="2 3">
    <name type="scientific">Hymenoscyphus fraxineus</name>
    <dbReference type="NCBI Taxonomy" id="746836"/>
    <lineage>
        <taxon>Eukaryota</taxon>
        <taxon>Fungi</taxon>
        <taxon>Dikarya</taxon>
        <taxon>Ascomycota</taxon>
        <taxon>Pezizomycotina</taxon>
        <taxon>Leotiomycetes</taxon>
        <taxon>Helotiales</taxon>
        <taxon>Helotiaceae</taxon>
        <taxon>Hymenoscyphus</taxon>
    </lineage>
</organism>
<feature type="region of interest" description="Disordered" evidence="1">
    <location>
        <begin position="1"/>
        <end position="54"/>
    </location>
</feature>
<dbReference type="AlphaFoldDB" id="A0A9N9PTF8"/>
<gene>
    <name evidence="2" type="ORF">HYFRA_00012872</name>
</gene>
<feature type="region of interest" description="Disordered" evidence="1">
    <location>
        <begin position="158"/>
        <end position="229"/>
    </location>
</feature>
<protein>
    <submittedName>
        <fullName evidence="2">Uncharacterized protein</fullName>
    </submittedName>
</protein>
<feature type="compositionally biased region" description="Polar residues" evidence="1">
    <location>
        <begin position="1"/>
        <end position="12"/>
    </location>
</feature>